<feature type="domain" description="CCHC-type" evidence="2">
    <location>
        <begin position="237"/>
        <end position="250"/>
    </location>
</feature>
<comment type="caution">
    <text evidence="3">The sequence shown here is derived from an EMBL/GenBank/DDBJ whole genome shotgun (WGS) entry which is preliminary data.</text>
</comment>
<dbReference type="InterPro" id="IPR001878">
    <property type="entry name" value="Znf_CCHC"/>
</dbReference>
<sequence>MPATVQTTSGATVDVPCLRKYTLEDLNEFFLRYDAYKSNPRVSSPSSWIRLIDPALLSSLKDILGFGVIDSTEELKKFKKALYELDGPTSSFDLHTELAGVCMKKDLSVVSFIEYVKSFKAKVKQAPDLGVDKTIVGIFLKNSFPSAMYDSVIPELRLSGEEESLSVAIKKVGEELKDLRFAKKCYDTYGLEAFGLSPVKTGGLKAMSIHAVDGLPTMHRTGEIQEGPSIDRKDLYCDFCGRKGHAEKDCWIRARMSKEVKASLKKKW</sequence>
<dbReference type="Proteomes" id="UP001057375">
    <property type="component" value="Unassembled WGS sequence"/>
</dbReference>
<dbReference type="InterPro" id="IPR036875">
    <property type="entry name" value="Znf_CCHC_sf"/>
</dbReference>
<evidence type="ECO:0000313" key="3">
    <source>
        <dbReference type="EMBL" id="GKT33776.1"/>
    </source>
</evidence>
<name>A0ABQ5KMP3_9EUKA</name>
<proteinExistence type="predicted"/>
<keyword evidence="1" id="KW-0863">Zinc-finger</keyword>
<organism evidence="3 4">
    <name type="scientific">Aduncisulcus paluster</name>
    <dbReference type="NCBI Taxonomy" id="2918883"/>
    <lineage>
        <taxon>Eukaryota</taxon>
        <taxon>Metamonada</taxon>
        <taxon>Carpediemonas-like organisms</taxon>
        <taxon>Aduncisulcus</taxon>
    </lineage>
</organism>
<feature type="non-terminal residue" evidence="3">
    <location>
        <position position="268"/>
    </location>
</feature>
<evidence type="ECO:0000259" key="2">
    <source>
        <dbReference type="PROSITE" id="PS50158"/>
    </source>
</evidence>
<keyword evidence="1" id="KW-0862">Zinc</keyword>
<evidence type="ECO:0000313" key="4">
    <source>
        <dbReference type="Proteomes" id="UP001057375"/>
    </source>
</evidence>
<dbReference type="PROSITE" id="PS50158">
    <property type="entry name" value="ZF_CCHC"/>
    <property type="match status" value="1"/>
</dbReference>
<reference evidence="3" key="1">
    <citation type="submission" date="2022-03" db="EMBL/GenBank/DDBJ databases">
        <title>Draft genome sequence of Aduncisulcus paluster, a free-living microaerophilic Fornicata.</title>
        <authorList>
            <person name="Yuyama I."/>
            <person name="Kume K."/>
            <person name="Tamura T."/>
            <person name="Inagaki Y."/>
            <person name="Hashimoto T."/>
        </authorList>
    </citation>
    <scope>NUCLEOTIDE SEQUENCE</scope>
    <source>
        <strain evidence="3">NY0171</strain>
    </source>
</reference>
<protein>
    <recommendedName>
        <fullName evidence="2">CCHC-type domain-containing protein</fullName>
    </recommendedName>
</protein>
<keyword evidence="4" id="KW-1185">Reference proteome</keyword>
<evidence type="ECO:0000256" key="1">
    <source>
        <dbReference type="PROSITE-ProRule" id="PRU00047"/>
    </source>
</evidence>
<gene>
    <name evidence="3" type="ORF">ADUPG1_007509</name>
</gene>
<keyword evidence="1" id="KW-0479">Metal-binding</keyword>
<dbReference type="EMBL" id="BQXS01010489">
    <property type="protein sequence ID" value="GKT33776.1"/>
    <property type="molecule type" value="Genomic_DNA"/>
</dbReference>
<dbReference type="SUPFAM" id="SSF57756">
    <property type="entry name" value="Retrovirus zinc finger-like domains"/>
    <property type="match status" value="1"/>
</dbReference>
<accession>A0ABQ5KMP3</accession>